<name>A0ABN3GZT1_9ACTN</name>
<dbReference type="Proteomes" id="UP001501444">
    <property type="component" value="Unassembled WGS sequence"/>
</dbReference>
<gene>
    <name evidence="1" type="ORF">GCM10010170_064080</name>
</gene>
<organism evidence="1 2">
    <name type="scientific">Dactylosporangium salmoneum</name>
    <dbReference type="NCBI Taxonomy" id="53361"/>
    <lineage>
        <taxon>Bacteria</taxon>
        <taxon>Bacillati</taxon>
        <taxon>Actinomycetota</taxon>
        <taxon>Actinomycetes</taxon>
        <taxon>Micromonosporales</taxon>
        <taxon>Micromonosporaceae</taxon>
        <taxon>Dactylosporangium</taxon>
    </lineage>
</organism>
<comment type="caution">
    <text evidence="1">The sequence shown here is derived from an EMBL/GenBank/DDBJ whole genome shotgun (WGS) entry which is preliminary data.</text>
</comment>
<reference evidence="1 2" key="1">
    <citation type="journal article" date="2019" name="Int. J. Syst. Evol. Microbiol.">
        <title>The Global Catalogue of Microorganisms (GCM) 10K type strain sequencing project: providing services to taxonomists for standard genome sequencing and annotation.</title>
        <authorList>
            <consortium name="The Broad Institute Genomics Platform"/>
            <consortium name="The Broad Institute Genome Sequencing Center for Infectious Disease"/>
            <person name="Wu L."/>
            <person name="Ma J."/>
        </authorList>
    </citation>
    <scope>NUCLEOTIDE SEQUENCE [LARGE SCALE GENOMIC DNA]</scope>
    <source>
        <strain evidence="1 2">JCM 3272</strain>
    </source>
</reference>
<accession>A0ABN3GZT1</accession>
<keyword evidence="2" id="KW-1185">Reference proteome</keyword>
<evidence type="ECO:0000313" key="1">
    <source>
        <dbReference type="EMBL" id="GAA2365576.1"/>
    </source>
</evidence>
<dbReference type="EMBL" id="BAAARV010000062">
    <property type="protein sequence ID" value="GAA2365576.1"/>
    <property type="molecule type" value="Genomic_DNA"/>
</dbReference>
<evidence type="ECO:0000313" key="2">
    <source>
        <dbReference type="Proteomes" id="UP001501444"/>
    </source>
</evidence>
<sequence>MLLPRTDLEHVDAGGVIDRLLADLRGGRRLAGGVPYRHVNGFTKIVAARYDDGSRLTLHYWPASRTAAEHVSRPHDHRFPFSSILLGGRQHFIELDEDPAGEAWRRFTYRPYLGGKIARVAPSGNVGLVEVRRVERAPLRGRYVTTSTIVHRAVTDRRQSCATLVMRGPREKQRSQVYYRPDEPAPRGGVQLGRRLERAEVVRQLQDMAAMIA</sequence>
<protein>
    <submittedName>
        <fullName evidence="1">Uncharacterized protein</fullName>
    </submittedName>
</protein>
<proteinExistence type="predicted"/>